<evidence type="ECO:0000313" key="1">
    <source>
        <dbReference type="EMBL" id="SNS16289.1"/>
    </source>
</evidence>
<dbReference type="Proteomes" id="UP000198304">
    <property type="component" value="Unassembled WGS sequence"/>
</dbReference>
<evidence type="ECO:0000313" key="2">
    <source>
        <dbReference type="Proteomes" id="UP000198304"/>
    </source>
</evidence>
<sequence length="76" mass="8708">MQNTFPLPKGKGVFNFGKGGRELKTSIEEENLQEKMTEREKNLIDLIRKVGHGEVRVIIQDSCPIRVEDLKKSIKL</sequence>
<keyword evidence="2" id="KW-1185">Reference proteome</keyword>
<name>A0A239C8L8_9FIRM</name>
<organism evidence="1 2">
    <name type="scientific">Anaerovirgula multivorans</name>
    <dbReference type="NCBI Taxonomy" id="312168"/>
    <lineage>
        <taxon>Bacteria</taxon>
        <taxon>Bacillati</taxon>
        <taxon>Bacillota</taxon>
        <taxon>Clostridia</taxon>
        <taxon>Peptostreptococcales</taxon>
        <taxon>Natronincolaceae</taxon>
        <taxon>Anaerovirgula</taxon>
    </lineage>
</organism>
<accession>A0A239C8L8</accession>
<protein>
    <submittedName>
        <fullName evidence="1">Uncharacterized small protein</fullName>
    </submittedName>
</protein>
<dbReference type="EMBL" id="FZOJ01000005">
    <property type="protein sequence ID" value="SNS16289.1"/>
    <property type="molecule type" value="Genomic_DNA"/>
</dbReference>
<gene>
    <name evidence="1" type="ORF">SAMN05446037_100559</name>
</gene>
<proteinExistence type="predicted"/>
<reference evidence="1 2" key="1">
    <citation type="submission" date="2017-06" db="EMBL/GenBank/DDBJ databases">
        <authorList>
            <person name="Kim H.J."/>
            <person name="Triplett B.A."/>
        </authorList>
    </citation>
    <scope>NUCLEOTIDE SEQUENCE [LARGE SCALE GENOMIC DNA]</scope>
    <source>
        <strain evidence="1 2">SCA</strain>
    </source>
</reference>
<dbReference type="AlphaFoldDB" id="A0A239C8L8"/>
<dbReference type="OrthoDB" id="1957646at2"/>